<organism evidence="1 2">
    <name type="scientific">Dreissena polymorpha</name>
    <name type="common">Zebra mussel</name>
    <name type="synonym">Mytilus polymorpha</name>
    <dbReference type="NCBI Taxonomy" id="45954"/>
    <lineage>
        <taxon>Eukaryota</taxon>
        <taxon>Metazoa</taxon>
        <taxon>Spiralia</taxon>
        <taxon>Lophotrochozoa</taxon>
        <taxon>Mollusca</taxon>
        <taxon>Bivalvia</taxon>
        <taxon>Autobranchia</taxon>
        <taxon>Heteroconchia</taxon>
        <taxon>Euheterodonta</taxon>
        <taxon>Imparidentia</taxon>
        <taxon>Neoheterodontei</taxon>
        <taxon>Myida</taxon>
        <taxon>Dreissenoidea</taxon>
        <taxon>Dreissenidae</taxon>
        <taxon>Dreissena</taxon>
    </lineage>
</organism>
<sequence length="51" mass="5569">MEKSINGNAHFDSDSYRKLQLLVSHISALVETVNLMLNQAEPALEGLSGLN</sequence>
<keyword evidence="2" id="KW-1185">Reference proteome</keyword>
<comment type="caution">
    <text evidence="1">The sequence shown here is derived from an EMBL/GenBank/DDBJ whole genome shotgun (WGS) entry which is preliminary data.</text>
</comment>
<gene>
    <name evidence="1" type="ORF">DPMN_140367</name>
</gene>
<reference evidence="1" key="2">
    <citation type="submission" date="2020-11" db="EMBL/GenBank/DDBJ databases">
        <authorList>
            <person name="McCartney M.A."/>
            <person name="Auch B."/>
            <person name="Kono T."/>
            <person name="Mallez S."/>
            <person name="Becker A."/>
            <person name="Gohl D.M."/>
            <person name="Silverstein K.A.T."/>
            <person name="Koren S."/>
            <person name="Bechman K.B."/>
            <person name="Herman A."/>
            <person name="Abrahante J.E."/>
            <person name="Garbe J."/>
        </authorList>
    </citation>
    <scope>NUCLEOTIDE SEQUENCE</scope>
    <source>
        <strain evidence="1">Duluth1</strain>
        <tissue evidence="1">Whole animal</tissue>
    </source>
</reference>
<proteinExistence type="predicted"/>
<dbReference type="AlphaFoldDB" id="A0A9D4GAB4"/>
<evidence type="ECO:0000313" key="2">
    <source>
        <dbReference type="Proteomes" id="UP000828390"/>
    </source>
</evidence>
<protein>
    <submittedName>
        <fullName evidence="1">Uncharacterized protein</fullName>
    </submittedName>
</protein>
<accession>A0A9D4GAB4</accession>
<reference evidence="1" key="1">
    <citation type="journal article" date="2019" name="bioRxiv">
        <title>The Genome of the Zebra Mussel, Dreissena polymorpha: A Resource for Invasive Species Research.</title>
        <authorList>
            <person name="McCartney M.A."/>
            <person name="Auch B."/>
            <person name="Kono T."/>
            <person name="Mallez S."/>
            <person name="Zhang Y."/>
            <person name="Obille A."/>
            <person name="Becker A."/>
            <person name="Abrahante J.E."/>
            <person name="Garbe J."/>
            <person name="Badalamenti J.P."/>
            <person name="Herman A."/>
            <person name="Mangelson H."/>
            <person name="Liachko I."/>
            <person name="Sullivan S."/>
            <person name="Sone E.D."/>
            <person name="Koren S."/>
            <person name="Silverstein K.A.T."/>
            <person name="Beckman K.B."/>
            <person name="Gohl D.M."/>
        </authorList>
    </citation>
    <scope>NUCLEOTIDE SEQUENCE</scope>
    <source>
        <strain evidence="1">Duluth1</strain>
        <tissue evidence="1">Whole animal</tissue>
    </source>
</reference>
<name>A0A9D4GAB4_DREPO</name>
<dbReference type="Proteomes" id="UP000828390">
    <property type="component" value="Unassembled WGS sequence"/>
</dbReference>
<dbReference type="EMBL" id="JAIWYP010000006">
    <property type="protein sequence ID" value="KAH3811949.1"/>
    <property type="molecule type" value="Genomic_DNA"/>
</dbReference>
<evidence type="ECO:0000313" key="1">
    <source>
        <dbReference type="EMBL" id="KAH3811949.1"/>
    </source>
</evidence>